<evidence type="ECO:0000313" key="1">
    <source>
        <dbReference type="EMBL" id="MFC4013558.1"/>
    </source>
</evidence>
<protein>
    <recommendedName>
        <fullName evidence="3">Cupin domain-containing protein</fullName>
    </recommendedName>
</protein>
<dbReference type="SUPFAM" id="SSF51182">
    <property type="entry name" value="RmlC-like cupins"/>
    <property type="match status" value="1"/>
</dbReference>
<proteinExistence type="predicted"/>
<keyword evidence="2" id="KW-1185">Reference proteome</keyword>
<dbReference type="Proteomes" id="UP001595851">
    <property type="component" value="Unassembled WGS sequence"/>
</dbReference>
<dbReference type="InterPro" id="IPR011051">
    <property type="entry name" value="RmlC_Cupin_sf"/>
</dbReference>
<organism evidence="1 2">
    <name type="scientific">Nonomuraea purpurea</name>
    <dbReference type="NCBI Taxonomy" id="1849276"/>
    <lineage>
        <taxon>Bacteria</taxon>
        <taxon>Bacillati</taxon>
        <taxon>Actinomycetota</taxon>
        <taxon>Actinomycetes</taxon>
        <taxon>Streptosporangiales</taxon>
        <taxon>Streptosporangiaceae</taxon>
        <taxon>Nonomuraea</taxon>
    </lineage>
</organism>
<sequence length="113" mass="12502">MRIVTRDDAEVVPVDDAMTIYQYFSEAESPQASLVTADLDGLHSRRMNRRSVKLYFVLSGKLLVKSDEMEREVGPLAGVLIEPGTWVELVGEAAQIAIVYSPAFDPADETVDE</sequence>
<comment type="caution">
    <text evidence="1">The sequence shown here is derived from an EMBL/GenBank/DDBJ whole genome shotgun (WGS) entry which is preliminary data.</text>
</comment>
<dbReference type="InterPro" id="IPR014710">
    <property type="entry name" value="RmlC-like_jellyroll"/>
</dbReference>
<name>A0ABV8GI96_9ACTN</name>
<dbReference type="RefSeq" id="WP_379533413.1">
    <property type="nucleotide sequence ID" value="NZ_JBHSBI010000028.1"/>
</dbReference>
<dbReference type="Gene3D" id="2.60.120.10">
    <property type="entry name" value="Jelly Rolls"/>
    <property type="match status" value="1"/>
</dbReference>
<accession>A0ABV8GI96</accession>
<dbReference type="EMBL" id="JBHSBI010000028">
    <property type="protein sequence ID" value="MFC4013558.1"/>
    <property type="molecule type" value="Genomic_DNA"/>
</dbReference>
<reference evidence="2" key="1">
    <citation type="journal article" date="2019" name="Int. J. Syst. Evol. Microbiol.">
        <title>The Global Catalogue of Microorganisms (GCM) 10K type strain sequencing project: providing services to taxonomists for standard genome sequencing and annotation.</title>
        <authorList>
            <consortium name="The Broad Institute Genomics Platform"/>
            <consortium name="The Broad Institute Genome Sequencing Center for Infectious Disease"/>
            <person name="Wu L."/>
            <person name="Ma J."/>
        </authorList>
    </citation>
    <scope>NUCLEOTIDE SEQUENCE [LARGE SCALE GENOMIC DNA]</scope>
    <source>
        <strain evidence="2">TBRC 1276</strain>
    </source>
</reference>
<evidence type="ECO:0000313" key="2">
    <source>
        <dbReference type="Proteomes" id="UP001595851"/>
    </source>
</evidence>
<evidence type="ECO:0008006" key="3">
    <source>
        <dbReference type="Google" id="ProtNLM"/>
    </source>
</evidence>
<gene>
    <name evidence="1" type="ORF">ACFOY2_40460</name>
</gene>